<feature type="compositionally biased region" description="Basic and acidic residues" evidence="4">
    <location>
        <begin position="12"/>
        <end position="23"/>
    </location>
</feature>
<feature type="region of interest" description="Disordered" evidence="4">
    <location>
        <begin position="1"/>
        <end position="23"/>
    </location>
</feature>
<dbReference type="InterPro" id="IPR017871">
    <property type="entry name" value="ABC_transporter-like_CS"/>
</dbReference>
<dbReference type="InterPro" id="IPR051782">
    <property type="entry name" value="ABC_Transporter_VariousFunc"/>
</dbReference>
<dbReference type="OrthoDB" id="9804819at2"/>
<dbReference type="PROSITE" id="PS50893">
    <property type="entry name" value="ABC_TRANSPORTER_2"/>
    <property type="match status" value="1"/>
</dbReference>
<sequence length="355" mass="37443">MSALPPSGHPIHPPERNEWDGRAEWDGRTEWAAAPTTRPRWSEPAVEAYGLGMEYRRGWALRDCSFRLPAGRICGLVGPNGAGKSTLMSLVTGMARPTAGRLRVFGAEAHSPDGSLRTAFLSQDKPLFRRFTVAETLLMGARLNPSWDRATAEAIVRAGNVPLTARVGTLSGGQRTRVAFALAFGKRPDLLVLDEPMADLDPLVRKELTLALAAEAAAHGTTVLISSHMLSELEDLCDYLLVIADGSLRLAGDAHELLAAHTLIDGGPADVPAAVGGHRVVETSGAAGRAVTLVRLEGPPPVPPASRAGRTPGLEDLLLGYLRSPEAPPLICPSARVGDIADAIANNPTTKDAAA</sequence>
<keyword evidence="1" id="KW-0813">Transport</keyword>
<evidence type="ECO:0000313" key="7">
    <source>
        <dbReference type="Proteomes" id="UP000253868"/>
    </source>
</evidence>
<proteinExistence type="predicted"/>
<evidence type="ECO:0000256" key="3">
    <source>
        <dbReference type="ARBA" id="ARBA00022840"/>
    </source>
</evidence>
<dbReference type="Gene3D" id="3.40.50.300">
    <property type="entry name" value="P-loop containing nucleotide triphosphate hydrolases"/>
    <property type="match status" value="1"/>
</dbReference>
<dbReference type="PANTHER" id="PTHR42939">
    <property type="entry name" value="ABC TRANSPORTER ATP-BINDING PROTEIN ALBC-RELATED"/>
    <property type="match status" value="1"/>
</dbReference>
<dbReference type="GO" id="GO:0005524">
    <property type="term" value="F:ATP binding"/>
    <property type="evidence" value="ECO:0007669"/>
    <property type="project" value="UniProtKB-KW"/>
</dbReference>
<dbReference type="Pfam" id="PF00005">
    <property type="entry name" value="ABC_tran"/>
    <property type="match status" value="1"/>
</dbReference>
<dbReference type="SMART" id="SM00382">
    <property type="entry name" value="AAA"/>
    <property type="match status" value="1"/>
</dbReference>
<name>A0A345HS92_9ACTN</name>
<accession>A0A345HS92</accession>
<dbReference type="InterPro" id="IPR003439">
    <property type="entry name" value="ABC_transporter-like_ATP-bd"/>
</dbReference>
<feature type="domain" description="ABC transporter" evidence="5">
    <location>
        <begin position="46"/>
        <end position="270"/>
    </location>
</feature>
<dbReference type="EMBL" id="CP031194">
    <property type="protein sequence ID" value="AXG79566.1"/>
    <property type="molecule type" value="Genomic_DNA"/>
</dbReference>
<protein>
    <submittedName>
        <fullName evidence="6">ABC transporter ATP-binding protein</fullName>
    </submittedName>
</protein>
<dbReference type="PANTHER" id="PTHR42939:SF1">
    <property type="entry name" value="ABC TRANSPORTER ATP-BINDING PROTEIN ALBC-RELATED"/>
    <property type="match status" value="1"/>
</dbReference>
<dbReference type="AlphaFoldDB" id="A0A345HS92"/>
<dbReference type="InterPro" id="IPR003593">
    <property type="entry name" value="AAA+_ATPase"/>
</dbReference>
<keyword evidence="7" id="KW-1185">Reference proteome</keyword>
<evidence type="ECO:0000256" key="4">
    <source>
        <dbReference type="SAM" id="MobiDB-lite"/>
    </source>
</evidence>
<keyword evidence="3 6" id="KW-0067">ATP-binding</keyword>
<dbReference type="PROSITE" id="PS00211">
    <property type="entry name" value="ABC_TRANSPORTER_1"/>
    <property type="match status" value="1"/>
</dbReference>
<evidence type="ECO:0000256" key="1">
    <source>
        <dbReference type="ARBA" id="ARBA00022448"/>
    </source>
</evidence>
<dbReference type="InterPro" id="IPR027417">
    <property type="entry name" value="P-loop_NTPase"/>
</dbReference>
<reference evidence="7" key="1">
    <citation type="submission" date="2018-07" db="EMBL/GenBank/DDBJ databases">
        <authorList>
            <person name="Zhao J."/>
        </authorList>
    </citation>
    <scope>NUCLEOTIDE SEQUENCE [LARGE SCALE GENOMIC DNA]</scope>
    <source>
        <strain evidence="7">GSSD-12</strain>
    </source>
</reference>
<evidence type="ECO:0000256" key="2">
    <source>
        <dbReference type="ARBA" id="ARBA00022741"/>
    </source>
</evidence>
<evidence type="ECO:0000313" key="6">
    <source>
        <dbReference type="EMBL" id="AXG79566.1"/>
    </source>
</evidence>
<evidence type="ECO:0000259" key="5">
    <source>
        <dbReference type="PROSITE" id="PS50893"/>
    </source>
</evidence>
<dbReference type="KEGG" id="spad:DVK44_20065"/>
<organism evidence="6 7">
    <name type="scientific">Streptomyces paludis</name>
    <dbReference type="NCBI Taxonomy" id="2282738"/>
    <lineage>
        <taxon>Bacteria</taxon>
        <taxon>Bacillati</taxon>
        <taxon>Actinomycetota</taxon>
        <taxon>Actinomycetes</taxon>
        <taxon>Kitasatosporales</taxon>
        <taxon>Streptomycetaceae</taxon>
        <taxon>Streptomyces</taxon>
    </lineage>
</organism>
<dbReference type="CDD" id="cd03230">
    <property type="entry name" value="ABC_DR_subfamily_A"/>
    <property type="match status" value="1"/>
</dbReference>
<dbReference type="GO" id="GO:0016887">
    <property type="term" value="F:ATP hydrolysis activity"/>
    <property type="evidence" value="ECO:0007669"/>
    <property type="project" value="InterPro"/>
</dbReference>
<dbReference type="Proteomes" id="UP000253868">
    <property type="component" value="Chromosome"/>
</dbReference>
<dbReference type="SUPFAM" id="SSF52540">
    <property type="entry name" value="P-loop containing nucleoside triphosphate hydrolases"/>
    <property type="match status" value="1"/>
</dbReference>
<gene>
    <name evidence="6" type="ORF">DVK44_20065</name>
</gene>
<keyword evidence="2" id="KW-0547">Nucleotide-binding</keyword>